<reference evidence="7 8" key="1">
    <citation type="journal article" date="2018" name="Mol. Biol. Evol.">
        <title>Broad Genomic Sampling Reveals a Smut Pathogenic Ancestry of the Fungal Clade Ustilaginomycotina.</title>
        <authorList>
            <person name="Kijpornyongpan T."/>
            <person name="Mondo S.J."/>
            <person name="Barry K."/>
            <person name="Sandor L."/>
            <person name="Lee J."/>
            <person name="Lipzen A."/>
            <person name="Pangilinan J."/>
            <person name="LaButti K."/>
            <person name="Hainaut M."/>
            <person name="Henrissat B."/>
            <person name="Grigoriev I.V."/>
            <person name="Spatafora J.W."/>
            <person name="Aime M.C."/>
        </authorList>
    </citation>
    <scope>NUCLEOTIDE SEQUENCE [LARGE SCALE GENOMIC DNA]</scope>
    <source>
        <strain evidence="7 8">MCA 4198</strain>
    </source>
</reference>
<keyword evidence="3" id="KW-0862">Zinc</keyword>
<dbReference type="EMBL" id="KZ819637">
    <property type="protein sequence ID" value="PWN88850.1"/>
    <property type="molecule type" value="Genomic_DNA"/>
</dbReference>
<dbReference type="PROSITE" id="PS01357">
    <property type="entry name" value="ZF_ZZ_1"/>
    <property type="match status" value="1"/>
</dbReference>
<dbReference type="GeneID" id="37039901"/>
<dbReference type="InParanoid" id="A0A316YH31"/>
<evidence type="ECO:0000256" key="5">
    <source>
        <dbReference type="SAM" id="MobiDB-lite"/>
    </source>
</evidence>
<evidence type="ECO:0000313" key="8">
    <source>
        <dbReference type="Proteomes" id="UP000245768"/>
    </source>
</evidence>
<dbReference type="Gene3D" id="3.30.60.90">
    <property type="match status" value="1"/>
</dbReference>
<evidence type="ECO:0000256" key="4">
    <source>
        <dbReference type="PROSITE-ProRule" id="PRU00228"/>
    </source>
</evidence>
<dbReference type="SMART" id="SM00291">
    <property type="entry name" value="ZnF_ZZ"/>
    <property type="match status" value="2"/>
</dbReference>
<sequence length="271" mass="29590">MAAETLTRGAGVVLEALVESVATGVVVSAGILAAQGTQVLAESSMDWPRSSPSNGSKKAAPASSGITVRARCSDCQQSFSTVMDKNMPRQCNACQFQRLNEKKHALARQQEAEDLALLHLGIFCDECCSAILGTRYACTECEDFDLCQECHDSNPEAQKHAAQHAFTQLVPGQLTSELVFFHYNLVQHEQVYCDGCCKDVAGSRRRCTVCPYFDLVRGQHCRTKGRGPSLISQGSSATNAFMEKSGWSTPRIISLSILRYRDAEPVSTLDW</sequence>
<evidence type="ECO:0000256" key="1">
    <source>
        <dbReference type="ARBA" id="ARBA00022723"/>
    </source>
</evidence>
<dbReference type="CDD" id="cd02249">
    <property type="entry name" value="ZZ"/>
    <property type="match status" value="1"/>
</dbReference>
<dbReference type="GO" id="GO:0008270">
    <property type="term" value="F:zinc ion binding"/>
    <property type="evidence" value="ECO:0007669"/>
    <property type="project" value="UniProtKB-KW"/>
</dbReference>
<dbReference type="Pfam" id="PF00569">
    <property type="entry name" value="ZZ"/>
    <property type="match status" value="1"/>
</dbReference>
<gene>
    <name evidence="7" type="ORF">FA10DRAFT_131227</name>
</gene>
<dbReference type="RefSeq" id="XP_025376048.1">
    <property type="nucleotide sequence ID" value="XM_025517985.1"/>
</dbReference>
<name>A0A316YH31_9BASI</name>
<dbReference type="OrthoDB" id="661148at2759"/>
<keyword evidence="1" id="KW-0479">Metal-binding</keyword>
<protein>
    <recommendedName>
        <fullName evidence="6">ZZ-type domain-containing protein</fullName>
    </recommendedName>
</protein>
<dbReference type="Proteomes" id="UP000245768">
    <property type="component" value="Unassembled WGS sequence"/>
</dbReference>
<dbReference type="SUPFAM" id="SSF57850">
    <property type="entry name" value="RING/U-box"/>
    <property type="match status" value="2"/>
</dbReference>
<feature type="domain" description="ZZ-type" evidence="6">
    <location>
        <begin position="119"/>
        <end position="174"/>
    </location>
</feature>
<evidence type="ECO:0000256" key="3">
    <source>
        <dbReference type="ARBA" id="ARBA00022833"/>
    </source>
</evidence>
<dbReference type="STRING" id="215250.A0A316YH31"/>
<keyword evidence="2 4" id="KW-0863">Zinc-finger</keyword>
<dbReference type="InterPro" id="IPR052260">
    <property type="entry name" value="Autophagy_Rcpt_SigReg"/>
</dbReference>
<proteinExistence type="predicted"/>
<dbReference type="InterPro" id="IPR043145">
    <property type="entry name" value="Znf_ZZ_sf"/>
</dbReference>
<evidence type="ECO:0000256" key="2">
    <source>
        <dbReference type="ARBA" id="ARBA00022771"/>
    </source>
</evidence>
<evidence type="ECO:0000313" key="7">
    <source>
        <dbReference type="EMBL" id="PWN88850.1"/>
    </source>
</evidence>
<feature type="region of interest" description="Disordered" evidence="5">
    <location>
        <begin position="43"/>
        <end position="62"/>
    </location>
</feature>
<dbReference type="PANTHER" id="PTHR15090">
    <property type="entry name" value="SEQUESTOSOME 1-RELATED"/>
    <property type="match status" value="1"/>
</dbReference>
<dbReference type="InterPro" id="IPR000433">
    <property type="entry name" value="Znf_ZZ"/>
</dbReference>
<dbReference type="AlphaFoldDB" id="A0A316YH31"/>
<organism evidence="7 8">
    <name type="scientific">Acaromyces ingoldii</name>
    <dbReference type="NCBI Taxonomy" id="215250"/>
    <lineage>
        <taxon>Eukaryota</taxon>
        <taxon>Fungi</taxon>
        <taxon>Dikarya</taxon>
        <taxon>Basidiomycota</taxon>
        <taxon>Ustilaginomycotina</taxon>
        <taxon>Exobasidiomycetes</taxon>
        <taxon>Exobasidiales</taxon>
        <taxon>Cryptobasidiaceae</taxon>
        <taxon>Acaromyces</taxon>
    </lineage>
</organism>
<accession>A0A316YH31</accession>
<dbReference type="PROSITE" id="PS50135">
    <property type="entry name" value="ZF_ZZ_2"/>
    <property type="match status" value="1"/>
</dbReference>
<keyword evidence="8" id="KW-1185">Reference proteome</keyword>
<evidence type="ECO:0000259" key="6">
    <source>
        <dbReference type="PROSITE" id="PS50135"/>
    </source>
</evidence>